<evidence type="ECO:0000313" key="14">
    <source>
        <dbReference type="Proteomes" id="UP001218218"/>
    </source>
</evidence>
<dbReference type="InterPro" id="IPR027268">
    <property type="entry name" value="Peptidase_M4/M1_CTD_sf"/>
</dbReference>
<feature type="binding site" evidence="11">
    <location>
        <position position="29"/>
    </location>
    <ligand>
        <name>Zn(2+)</name>
        <dbReference type="ChEBI" id="CHEBI:29105"/>
        <note>catalytic</note>
    </ligand>
</feature>
<evidence type="ECO:0000256" key="6">
    <source>
        <dbReference type="ARBA" id="ARBA00022801"/>
    </source>
</evidence>
<dbReference type="EMBL" id="JARIHO010000021">
    <property type="protein sequence ID" value="KAJ7346064.1"/>
    <property type="molecule type" value="Genomic_DNA"/>
</dbReference>
<evidence type="ECO:0000256" key="10">
    <source>
        <dbReference type="PIRSR" id="PIRSR601842-1"/>
    </source>
</evidence>
<keyword evidence="8 12" id="KW-0482">Metalloprotease</keyword>
<sequence>GQSGQMNMYLWDQMDPERSGGLENDIVTHEMTHGITNRMTGGGTGRCLQIIESGGLGEGWTHVFHFKWMEQTGPQIHDFTLGSYVNGGVPIRSKPYSTNSTSNPYTYSTLLTAPEVHGASTYVWANMLHNVHVALVDAHGFSKTARTDP</sequence>
<dbReference type="Pfam" id="PF02128">
    <property type="entry name" value="Peptidase_M36"/>
    <property type="match status" value="1"/>
</dbReference>
<comment type="subcellular location">
    <subcellularLocation>
        <location evidence="1 12">Secreted</location>
    </subcellularLocation>
</comment>
<reference evidence="13" key="1">
    <citation type="submission" date="2023-03" db="EMBL/GenBank/DDBJ databases">
        <title>Massive genome expansion in bonnet fungi (Mycena s.s.) driven by repeated elements and novel gene families across ecological guilds.</title>
        <authorList>
            <consortium name="Lawrence Berkeley National Laboratory"/>
            <person name="Harder C.B."/>
            <person name="Miyauchi S."/>
            <person name="Viragh M."/>
            <person name="Kuo A."/>
            <person name="Thoen E."/>
            <person name="Andreopoulos B."/>
            <person name="Lu D."/>
            <person name="Skrede I."/>
            <person name="Drula E."/>
            <person name="Henrissat B."/>
            <person name="Morin E."/>
            <person name="Kohler A."/>
            <person name="Barry K."/>
            <person name="LaButti K."/>
            <person name="Morin E."/>
            <person name="Salamov A."/>
            <person name="Lipzen A."/>
            <person name="Mereny Z."/>
            <person name="Hegedus B."/>
            <person name="Baldrian P."/>
            <person name="Stursova M."/>
            <person name="Weitz H."/>
            <person name="Taylor A."/>
            <person name="Grigoriev I.V."/>
            <person name="Nagy L.G."/>
            <person name="Martin F."/>
            <person name="Kauserud H."/>
        </authorList>
    </citation>
    <scope>NUCLEOTIDE SEQUENCE</scope>
    <source>
        <strain evidence="13">CBHHK002</strain>
    </source>
</reference>
<protein>
    <recommendedName>
        <fullName evidence="12">Extracellular metalloproteinase</fullName>
        <ecNumber evidence="12">3.4.24.-</ecNumber>
    </recommendedName>
    <alternativeName>
        <fullName evidence="12">Fungalysin</fullName>
    </alternativeName>
</protein>
<keyword evidence="4 12" id="KW-0645">Protease</keyword>
<dbReference type="GO" id="GO:0008270">
    <property type="term" value="F:zinc ion binding"/>
    <property type="evidence" value="ECO:0007669"/>
    <property type="project" value="InterPro"/>
</dbReference>
<evidence type="ECO:0000256" key="7">
    <source>
        <dbReference type="ARBA" id="ARBA00022833"/>
    </source>
</evidence>
<feature type="non-terminal residue" evidence="13">
    <location>
        <position position="1"/>
    </location>
</feature>
<comment type="similarity">
    <text evidence="2 12">Belongs to the peptidase M36 family.</text>
</comment>
<dbReference type="GO" id="GO:0005615">
    <property type="term" value="C:extracellular space"/>
    <property type="evidence" value="ECO:0007669"/>
    <property type="project" value="InterPro"/>
</dbReference>
<keyword evidence="9 12" id="KW-0865">Zymogen</keyword>
<feature type="active site" evidence="10">
    <location>
        <position position="30"/>
    </location>
</feature>
<dbReference type="Proteomes" id="UP001218218">
    <property type="component" value="Unassembled WGS sequence"/>
</dbReference>
<gene>
    <name evidence="13" type="ORF">DFH08DRAFT_654517</name>
</gene>
<evidence type="ECO:0000256" key="12">
    <source>
        <dbReference type="RuleBase" id="RU364017"/>
    </source>
</evidence>
<evidence type="ECO:0000256" key="1">
    <source>
        <dbReference type="ARBA" id="ARBA00004613"/>
    </source>
</evidence>
<dbReference type="InterPro" id="IPR050371">
    <property type="entry name" value="Fungal_virulence_M36"/>
</dbReference>
<evidence type="ECO:0000256" key="3">
    <source>
        <dbReference type="ARBA" id="ARBA00022525"/>
    </source>
</evidence>
<dbReference type="Gene3D" id="3.10.170.10">
    <property type="match status" value="1"/>
</dbReference>
<proteinExistence type="inferred from homology"/>
<keyword evidence="7 11" id="KW-0862">Zinc</keyword>
<dbReference type="EC" id="3.4.24.-" evidence="12"/>
<dbReference type="Gene3D" id="1.10.390.10">
    <property type="entry name" value="Neutral Protease Domain 2"/>
    <property type="match status" value="1"/>
</dbReference>
<feature type="binding site" evidence="11">
    <location>
        <position position="33"/>
    </location>
    <ligand>
        <name>Zn(2+)</name>
        <dbReference type="ChEBI" id="CHEBI:29105"/>
        <note>catalytic</note>
    </ligand>
</feature>
<dbReference type="SUPFAM" id="SSF55486">
    <property type="entry name" value="Metalloproteases ('zincins'), catalytic domain"/>
    <property type="match status" value="1"/>
</dbReference>
<keyword evidence="3 12" id="KW-0964">Secreted</keyword>
<evidence type="ECO:0000256" key="2">
    <source>
        <dbReference type="ARBA" id="ARBA00006006"/>
    </source>
</evidence>
<evidence type="ECO:0000256" key="9">
    <source>
        <dbReference type="ARBA" id="ARBA00023145"/>
    </source>
</evidence>
<comment type="cofactor">
    <cofactor evidence="11">
        <name>Zn(2+)</name>
        <dbReference type="ChEBI" id="CHEBI:29105"/>
    </cofactor>
    <text evidence="11">Binds 1 zinc ion per subunit.</text>
</comment>
<keyword evidence="5 11" id="KW-0479">Metal-binding</keyword>
<dbReference type="GO" id="GO:0006508">
    <property type="term" value="P:proteolysis"/>
    <property type="evidence" value="ECO:0007669"/>
    <property type="project" value="UniProtKB-KW"/>
</dbReference>
<comment type="caution">
    <text evidence="13">The sequence shown here is derived from an EMBL/GenBank/DDBJ whole genome shotgun (WGS) entry which is preliminary data.</text>
</comment>
<dbReference type="AlphaFoldDB" id="A0AAD7EPQ8"/>
<keyword evidence="6 12" id="KW-0378">Hydrolase</keyword>
<accession>A0AAD7EPQ8</accession>
<dbReference type="PANTHER" id="PTHR33478">
    <property type="entry name" value="EXTRACELLULAR METALLOPROTEINASE MEP"/>
    <property type="match status" value="1"/>
</dbReference>
<feature type="non-terminal residue" evidence="13">
    <location>
        <position position="149"/>
    </location>
</feature>
<dbReference type="PANTHER" id="PTHR33478:SF1">
    <property type="entry name" value="EXTRACELLULAR METALLOPROTEINASE MEP"/>
    <property type="match status" value="1"/>
</dbReference>
<evidence type="ECO:0000256" key="11">
    <source>
        <dbReference type="PIRSR" id="PIRSR601842-2"/>
    </source>
</evidence>
<evidence type="ECO:0000313" key="13">
    <source>
        <dbReference type="EMBL" id="KAJ7346064.1"/>
    </source>
</evidence>
<evidence type="ECO:0000256" key="5">
    <source>
        <dbReference type="ARBA" id="ARBA00022723"/>
    </source>
</evidence>
<keyword evidence="14" id="KW-1185">Reference proteome</keyword>
<organism evidence="13 14">
    <name type="scientific">Mycena albidolilacea</name>
    <dbReference type="NCBI Taxonomy" id="1033008"/>
    <lineage>
        <taxon>Eukaryota</taxon>
        <taxon>Fungi</taxon>
        <taxon>Dikarya</taxon>
        <taxon>Basidiomycota</taxon>
        <taxon>Agaricomycotina</taxon>
        <taxon>Agaricomycetes</taxon>
        <taxon>Agaricomycetidae</taxon>
        <taxon>Agaricales</taxon>
        <taxon>Marasmiineae</taxon>
        <taxon>Mycenaceae</taxon>
        <taxon>Mycena</taxon>
    </lineage>
</organism>
<evidence type="ECO:0000256" key="4">
    <source>
        <dbReference type="ARBA" id="ARBA00022670"/>
    </source>
</evidence>
<evidence type="ECO:0000256" key="8">
    <source>
        <dbReference type="ARBA" id="ARBA00023049"/>
    </source>
</evidence>
<dbReference type="GO" id="GO:0004222">
    <property type="term" value="F:metalloendopeptidase activity"/>
    <property type="evidence" value="ECO:0007669"/>
    <property type="project" value="InterPro"/>
</dbReference>
<dbReference type="InterPro" id="IPR001842">
    <property type="entry name" value="Peptidase_M36"/>
</dbReference>
<name>A0AAD7EPQ8_9AGAR</name>
<feature type="binding site" evidence="11">
    <location>
        <position position="58"/>
    </location>
    <ligand>
        <name>Zn(2+)</name>
        <dbReference type="ChEBI" id="CHEBI:29105"/>
        <note>catalytic</note>
    </ligand>
</feature>